<protein>
    <submittedName>
        <fullName evidence="1">Uncharacterized protein</fullName>
    </submittedName>
</protein>
<name>A0A2H3DGT5_ARMGA</name>
<gene>
    <name evidence="1" type="ORF">ARMGADRAFT_1085492</name>
</gene>
<keyword evidence="2" id="KW-1185">Reference proteome</keyword>
<dbReference type="InParanoid" id="A0A2H3DGT5"/>
<dbReference type="EMBL" id="KZ293678">
    <property type="protein sequence ID" value="PBK87473.1"/>
    <property type="molecule type" value="Genomic_DNA"/>
</dbReference>
<evidence type="ECO:0000313" key="2">
    <source>
        <dbReference type="Proteomes" id="UP000217790"/>
    </source>
</evidence>
<organism evidence="1 2">
    <name type="scientific">Armillaria gallica</name>
    <name type="common">Bulbous honey fungus</name>
    <name type="synonym">Armillaria bulbosa</name>
    <dbReference type="NCBI Taxonomy" id="47427"/>
    <lineage>
        <taxon>Eukaryota</taxon>
        <taxon>Fungi</taxon>
        <taxon>Dikarya</taxon>
        <taxon>Basidiomycota</taxon>
        <taxon>Agaricomycotina</taxon>
        <taxon>Agaricomycetes</taxon>
        <taxon>Agaricomycetidae</taxon>
        <taxon>Agaricales</taxon>
        <taxon>Marasmiineae</taxon>
        <taxon>Physalacriaceae</taxon>
        <taxon>Armillaria</taxon>
    </lineage>
</organism>
<proteinExistence type="predicted"/>
<accession>A0A2H3DGT5</accession>
<reference evidence="2" key="1">
    <citation type="journal article" date="2017" name="Nat. Ecol. Evol.">
        <title>Genome expansion and lineage-specific genetic innovations in the forest pathogenic fungi Armillaria.</title>
        <authorList>
            <person name="Sipos G."/>
            <person name="Prasanna A.N."/>
            <person name="Walter M.C."/>
            <person name="O'Connor E."/>
            <person name="Balint B."/>
            <person name="Krizsan K."/>
            <person name="Kiss B."/>
            <person name="Hess J."/>
            <person name="Varga T."/>
            <person name="Slot J."/>
            <person name="Riley R."/>
            <person name="Boka B."/>
            <person name="Rigling D."/>
            <person name="Barry K."/>
            <person name="Lee J."/>
            <person name="Mihaltcheva S."/>
            <person name="LaButti K."/>
            <person name="Lipzen A."/>
            <person name="Waldron R."/>
            <person name="Moloney N.M."/>
            <person name="Sperisen C."/>
            <person name="Kredics L."/>
            <person name="Vagvoelgyi C."/>
            <person name="Patrignani A."/>
            <person name="Fitzpatrick D."/>
            <person name="Nagy I."/>
            <person name="Doyle S."/>
            <person name="Anderson J.B."/>
            <person name="Grigoriev I.V."/>
            <person name="Gueldener U."/>
            <person name="Muensterkoetter M."/>
            <person name="Nagy L.G."/>
        </authorList>
    </citation>
    <scope>NUCLEOTIDE SEQUENCE [LARGE SCALE GENOMIC DNA]</scope>
    <source>
        <strain evidence="2">Ar21-2</strain>
    </source>
</reference>
<evidence type="ECO:0000313" key="1">
    <source>
        <dbReference type="EMBL" id="PBK87473.1"/>
    </source>
</evidence>
<dbReference type="OrthoDB" id="2909474at2759"/>
<dbReference type="OMA" id="MFAYAEN"/>
<sequence length="963" mass="107292">MSAVRSTATNFTTLAGVYVPPIDKVPVEILAKFFVAASEEHDFKVQVGKRSDAAFVYGDVCRLWRQVISTTCPQVWSKLEIVPSSTRGGSKCDGWRAMVELVLNRSRKHDLHIFFTSTEEHEGRAGSIATFVRFLKEGYRWQSSQLAIGPFHLPLLTLLHDRCPQLISFKVNVTEPDSLHVLHMNACEFSDGLRHAVFTGLRAGTILRMPFDTLYDLTDVRDNVEPPVYRALLESLRSASKLSSLNIQYDSDQEMSMTVNANTTTVFLPALTSFATCNSFLLMALTLPVVEGVFIKRGLLCDTEEDGPLNRLCILPELLVLLQNSQCQLTLRDMELHDVVLTSDLTTVLQQAPNLDTLMIEMTEWTATDNDVLTSLIGGLRIRSEEKDAEDTLLPSLSLLSISIEGATIPTSLSFIGEGLVETLESRIPKENPPNFTMCVWIIVCGDREISQMRTRVQIFAIDPCLFVPDARTALTMMFSIETALITLASGSENPPENEPVACNDMARSPVAKIPAELIAKIARASKDATEEALKVGDATESLYTMAQVCRSWRDVVEEGCPEVWADFSVHIPPAGSTGGCKAWDHLVKKALQRSGTRPLVFEFMAAEDTAISPHGATVFRYLLEEGYRWKSLALNLGPQLLQMLGAQHFDSSVVLSSSVSTLQTDTNRLDTLPMFAYAENARSLSFTGLNSKTQLYLPSLNLVRFTDIRTQIRSPVHDALLVSLQVATRLSKVEMLYTHIMDVSPSLPPLVSWSSVTYFRATHRRTLGAVVLPSLQALVVEPGRISWSNLHGADLHIDTMPTICDLIDRSRCDVSLERVELFNVPLTNHIVAMARVTPNLKSLQLTHVFWKKEYDDVFAGFLRLLWESQTSVSVGQLCHLHKLVELKVVIEDRERRSLTFVGEELVNTMEARIPVRIETGPIFAFDIRVLTPKPPAPTVYRDLRQRLAICRARGSSLSMQIS</sequence>
<dbReference type="AlphaFoldDB" id="A0A2H3DGT5"/>
<dbReference type="Proteomes" id="UP000217790">
    <property type="component" value="Unassembled WGS sequence"/>
</dbReference>